<dbReference type="Pfam" id="PF22936">
    <property type="entry name" value="Pol_BBD"/>
    <property type="match status" value="1"/>
</dbReference>
<dbReference type="Pfam" id="PF07727">
    <property type="entry name" value="RVT_2"/>
    <property type="match status" value="1"/>
</dbReference>
<keyword evidence="4" id="KW-0645">Protease</keyword>
<comment type="subcellular location">
    <subcellularLocation>
        <location evidence="1">Membrane</location>
        <topology evidence="1">Multi-pass membrane protein</topology>
    </subcellularLocation>
</comment>
<dbReference type="InterPro" id="IPR036291">
    <property type="entry name" value="NAD(P)-bd_dom_sf"/>
</dbReference>
<dbReference type="GO" id="GO:0022857">
    <property type="term" value="F:transmembrane transporter activity"/>
    <property type="evidence" value="ECO:0007669"/>
    <property type="project" value="InterPro"/>
</dbReference>
<dbReference type="InterPro" id="IPR012337">
    <property type="entry name" value="RNaseH-like_sf"/>
</dbReference>
<dbReference type="GO" id="GO:0016020">
    <property type="term" value="C:membrane"/>
    <property type="evidence" value="ECO:0007669"/>
    <property type="project" value="UniProtKB-SubCell"/>
</dbReference>
<dbReference type="PROSITE" id="PS50994">
    <property type="entry name" value="INTEGRASE"/>
    <property type="match status" value="1"/>
</dbReference>
<evidence type="ECO:0000256" key="3">
    <source>
        <dbReference type="ARBA" id="ARBA00022692"/>
    </source>
</evidence>
<feature type="transmembrane region" description="Helical" evidence="8">
    <location>
        <begin position="554"/>
        <end position="574"/>
    </location>
</feature>
<keyword evidence="11" id="KW-1185">Reference proteome</keyword>
<feature type="compositionally biased region" description="Basic residues" evidence="7">
    <location>
        <begin position="1055"/>
        <end position="1066"/>
    </location>
</feature>
<evidence type="ECO:0000256" key="1">
    <source>
        <dbReference type="ARBA" id="ARBA00004141"/>
    </source>
</evidence>
<dbReference type="Pfam" id="PF13976">
    <property type="entry name" value="gag_pre-integrs"/>
    <property type="match status" value="1"/>
</dbReference>
<evidence type="ECO:0000256" key="4">
    <source>
        <dbReference type="ARBA" id="ARBA00022750"/>
    </source>
</evidence>
<dbReference type="EMBL" id="CP144698">
    <property type="protein sequence ID" value="WVZ16169.1"/>
    <property type="molecule type" value="Genomic_DNA"/>
</dbReference>
<proteinExistence type="inferred from homology"/>
<dbReference type="InterPro" id="IPR057670">
    <property type="entry name" value="SH3_retrovirus"/>
</dbReference>
<feature type="transmembrane region" description="Helical" evidence="8">
    <location>
        <begin position="432"/>
        <end position="453"/>
    </location>
</feature>
<comment type="similarity">
    <text evidence="2">Belongs to the major facilitator superfamily. Proton-dependent oligopeptide transporter (POT/PTR) (TC 2.A.17) family.</text>
</comment>
<dbReference type="Gene3D" id="1.20.1250.20">
    <property type="entry name" value="MFS general substrate transporter like domains"/>
    <property type="match status" value="2"/>
</dbReference>
<dbReference type="InterPro" id="IPR036259">
    <property type="entry name" value="MFS_trans_sf"/>
</dbReference>
<keyword evidence="4" id="KW-0378">Hydrolase</keyword>
<evidence type="ECO:0000256" key="8">
    <source>
        <dbReference type="SAM" id="Phobius"/>
    </source>
</evidence>
<dbReference type="InterPro" id="IPR013103">
    <property type="entry name" value="RVT_2"/>
</dbReference>
<evidence type="ECO:0000256" key="2">
    <source>
        <dbReference type="ARBA" id="ARBA00005982"/>
    </source>
</evidence>
<reference evidence="10 11" key="1">
    <citation type="journal article" date="2023" name="Life. Sci Alliance">
        <title>Evolutionary insights into 3D genome organization and epigenetic landscape of Vigna mungo.</title>
        <authorList>
            <person name="Junaid A."/>
            <person name="Singh B."/>
            <person name="Bhatia S."/>
        </authorList>
    </citation>
    <scope>NUCLEOTIDE SEQUENCE [LARGE SCALE GENOMIC DNA]</scope>
    <source>
        <strain evidence="10">Urdbean</strain>
    </source>
</reference>
<feature type="transmembrane region" description="Helical" evidence="8">
    <location>
        <begin position="392"/>
        <end position="411"/>
    </location>
</feature>
<evidence type="ECO:0000256" key="6">
    <source>
        <dbReference type="ARBA" id="ARBA00023136"/>
    </source>
</evidence>
<keyword evidence="5 8" id="KW-1133">Transmembrane helix</keyword>
<dbReference type="GO" id="GO:0003676">
    <property type="term" value="F:nucleic acid binding"/>
    <property type="evidence" value="ECO:0007669"/>
    <property type="project" value="InterPro"/>
</dbReference>
<dbReference type="Gene3D" id="3.40.50.720">
    <property type="entry name" value="NAD(P)-binding Rossmann-like Domain"/>
    <property type="match status" value="1"/>
</dbReference>
<protein>
    <recommendedName>
        <fullName evidence="9">Integrase catalytic domain-containing protein</fullName>
    </recommendedName>
</protein>
<dbReference type="InterPro" id="IPR043502">
    <property type="entry name" value="DNA/RNA_pol_sf"/>
</dbReference>
<sequence>MDIDYAIGKEEPHVITKANTPNEVKLYEKCERSNHLYVTFININIVAGIRGTIDPYLLQAIDEQFTTSDKSLVSTLIIQFSSMKLIGIKGVCDHIIRIKDIMAQLKSLELLREVEIKNKITYTRRLDSSNSRAMENKPGWRAISYILGNQIVERIATLGMMANFMVYLLQFFNLGQVAAVNVLGAWNGISNLIPIIGACVADAYLGKFKTIAISSFGTLLGMVILTLTAWVPQLHPPSCTGTEHCVHPTRGIGPCTIPFAIDQFDTTCSEGRKGVNRFLNCCYVDKSDSSCLPPEQKLDLGFCTTKSSHVFVAAYKKRHLKIPVIEDEGLYYDPPVDAKTLLKMPSTQQLRCLNKAALIGDNELDAGGSVKNPWRLCTIQQVEEVKCLIKMLPIWASGILCLIPVLQQGTFPVSQALKMDRHLGANFTLPPATYNVVSLITVAIFLPCFDLFMQPALAKVTKKEEGLTSLQKIVIGDICSVLTMLSAGLVEWRRRSVAISHGAPDGVAPMNAMWLAPQFVFLGLCEMFTLVGHFQFYSTESPENMKSIGNSLQYLVMAFSIYVGTLMVNVVHQVTRKRWGIDWLNDDINAGRLDYYYFLVAGFAALNLFYILLCVKCYHYKVVIVKVEVEETPNTPLFASSFVSKGASTPRISNFSALLPLNTPRTLPPQRRRARLGEDVFVDISARTESTVVVLLPPLFVEISELAKHVFGALKVATTVSTRKLDLLRNLGADLAIDYTKGLLEELEEKFDVVYDTVDGKWNLQATIVCPSFGYKMKANRGGETHQQTEKKKTIVREREPRILYTIREGEIYCEILREIFHVKIPVPILGFIEEGTNTVVSQQWYQSYRFKKSQNPVRLKMEGDMFKLIADNYSYWKPMLEDHLYCKDLYEPITNPEIPEGKTEKDWEILNRKTVAMIQKYIDKSLFEHVSTYTDAYELWTKLESMIQKKTPRNKAHLNMIEHLNTFKGIVNQLMKADMKIDDELQALLLLSFLLESWDTLVVTLSNSAPDGKLSLDNVTDSLLNEEFRRKERGSNSYSEANVVENRGRSEHRSKGKREKSRGRFKSRSKGLTCFYCGKDDHKKPKCRFLKRDQKNGTVHPDVVDPKKKLEEKTTTTVVSDDANVFLISEVNYLNIAFDDCTWIVDTGASFHVTPHEGFFSSYQKGDFGTVKMGNHVTSKIMGIGEVTLTTENGTRLVLKEVRHVPEMRLNLISVGKLDDAGMNNQFSDGKWKLCRGSMIVARGKKEGSLYCMQGKTYKGETNVAQEESKELWHKRLGHMSEKGLDILAKDHLQSIKRQPLELCEDCLAGKQHRVSFRRSENGRRKDHILDLVHSYVCLTFEKSLGGAQYFVTFIDDHSRKLWVYPLKRKDEVLRIFKEFHASVERETGRKLKCLRSDNGGEYRGPFEHYCKTHGIKHEKVPPKTPQMNGVAERFNRTIVEKVRSMLSHAKLPKSFWGEVVVTAADLINLSPSRPLNGKIPKEVWSGKKASYRNLRVFGCKTSVHIPKDERAKLDAKAKDCIYLGSPRDEFGFRLWDPANRKIVRSRDVVFFENQTIQDIKKVEKPTLKLISDQSPIVINNSGGETPQAEPELQLDEMAEEDTPQEPQLRRSTRQKQPSRRYFSDEYVNFTDEGEPQSFVEAMEMKDKEKWLQAMEEEMQSLKENHTHDLVELPKERRALQNKWVFKLKNEENNPSPRYKARIVVKGCNQKKGIDFDEIFSPVVKMTSIRAILGLAAKLDLEIEQLDVKTTFLHRDLEEEIYMKQPEGFEEPGKEHLVCRLKKSLYGLKQAPRQWYKKFDSFMIQHSFKKTSADHCVFVKHYENGKSIILLWYVDDMLIVGKDKIKIAALKKALSKSFAMKDLGAVKKILGMKISRDRSRRMLWVSQEDYIEKILKRFNMHNAKSALVPIAGHFKHSKSQCPKNEEEKEEMSKVPYSSAVGSLMYAMVCTRPDIGYAVGVVSRFLSNPGKEHWKTVKWILRYFRGSAKRSLCFGNGDLKLIGHSDSDMAGDADSRKSTSGYLITFAGGAVSWQSKLQKCVTLSTAEAEYVAVTEASKEMLWMKNFLSELGHDQDDYVVNYDNQSTIHLTKNPMFHSRSKHIDVWYHWIREALDEKKLKIEKIHTDLNWSDMMTKLIPTKKVKDCCQGAGILAKLENVCVESCLQDGKWNLQATIVCPSFGYKMKANRGGETHQQTEKKKTIVREREPRILYTIREGEIYCEILREGFSTLKFSVSILPKLSFTLSNFTLPHSAHFGVHRGGNKYRCFPTISRNLHIIDLKVAIISGQWLSGRRLPIAVIREHVLCDGFLRNYTKWIWHGELVEVSITHMSQTEAEEVDFVMKDSLEQMIRDVGDDVFAR</sequence>
<dbReference type="CDD" id="cd09272">
    <property type="entry name" value="RNase_HI_RT_Ty1"/>
    <property type="match status" value="1"/>
</dbReference>
<dbReference type="InterPro" id="IPR000109">
    <property type="entry name" value="POT_fam"/>
</dbReference>
<keyword evidence="6 8" id="KW-0472">Membrane</keyword>
<dbReference type="Pfam" id="PF25597">
    <property type="entry name" value="SH3_retrovirus"/>
    <property type="match status" value="1"/>
</dbReference>
<accession>A0AAQ3NU96</accession>
<dbReference type="Pfam" id="PF00854">
    <property type="entry name" value="PTR2"/>
    <property type="match status" value="1"/>
</dbReference>
<dbReference type="GO" id="GO:0015074">
    <property type="term" value="P:DNA integration"/>
    <property type="evidence" value="ECO:0007669"/>
    <property type="project" value="InterPro"/>
</dbReference>
<dbReference type="SUPFAM" id="SSF56672">
    <property type="entry name" value="DNA/RNA polymerases"/>
    <property type="match status" value="1"/>
</dbReference>
<feature type="transmembrane region" description="Helical" evidence="8">
    <location>
        <begin position="595"/>
        <end position="613"/>
    </location>
</feature>
<evidence type="ECO:0000256" key="7">
    <source>
        <dbReference type="SAM" id="MobiDB-lite"/>
    </source>
</evidence>
<name>A0AAQ3NU96_VIGMU</name>
<dbReference type="Gene3D" id="3.30.420.10">
    <property type="entry name" value="Ribonuclease H-like superfamily/Ribonuclease H"/>
    <property type="match status" value="1"/>
</dbReference>
<feature type="region of interest" description="Disordered" evidence="7">
    <location>
        <begin position="1031"/>
        <end position="1066"/>
    </location>
</feature>
<keyword evidence="3 8" id="KW-0812">Transmembrane</keyword>
<feature type="domain" description="Integrase catalytic" evidence="9">
    <location>
        <begin position="1320"/>
        <end position="1490"/>
    </location>
</feature>
<feature type="transmembrane region" description="Helical" evidence="8">
    <location>
        <begin position="211"/>
        <end position="231"/>
    </location>
</feature>
<evidence type="ECO:0000313" key="10">
    <source>
        <dbReference type="EMBL" id="WVZ16169.1"/>
    </source>
</evidence>
<dbReference type="InterPro" id="IPR001584">
    <property type="entry name" value="Integrase_cat-core"/>
</dbReference>
<feature type="transmembrane region" description="Helical" evidence="8">
    <location>
        <begin position="513"/>
        <end position="534"/>
    </location>
</feature>
<dbReference type="PANTHER" id="PTHR11654">
    <property type="entry name" value="OLIGOPEPTIDE TRANSPORTER-RELATED"/>
    <property type="match status" value="1"/>
</dbReference>
<dbReference type="Proteomes" id="UP001374535">
    <property type="component" value="Chromosome 3"/>
</dbReference>
<dbReference type="InterPro" id="IPR025724">
    <property type="entry name" value="GAG-pre-integrase_dom"/>
</dbReference>
<feature type="region of interest" description="Disordered" evidence="7">
    <location>
        <begin position="1599"/>
        <end position="1623"/>
    </location>
</feature>
<organism evidence="10 11">
    <name type="scientific">Vigna mungo</name>
    <name type="common">Black gram</name>
    <name type="synonym">Phaseolus mungo</name>
    <dbReference type="NCBI Taxonomy" id="3915"/>
    <lineage>
        <taxon>Eukaryota</taxon>
        <taxon>Viridiplantae</taxon>
        <taxon>Streptophyta</taxon>
        <taxon>Embryophyta</taxon>
        <taxon>Tracheophyta</taxon>
        <taxon>Spermatophyta</taxon>
        <taxon>Magnoliopsida</taxon>
        <taxon>eudicotyledons</taxon>
        <taxon>Gunneridae</taxon>
        <taxon>Pentapetalae</taxon>
        <taxon>rosids</taxon>
        <taxon>fabids</taxon>
        <taxon>Fabales</taxon>
        <taxon>Fabaceae</taxon>
        <taxon>Papilionoideae</taxon>
        <taxon>50 kb inversion clade</taxon>
        <taxon>NPAAA clade</taxon>
        <taxon>indigoferoid/millettioid clade</taxon>
        <taxon>Phaseoleae</taxon>
        <taxon>Vigna</taxon>
    </lineage>
</organism>
<dbReference type="Pfam" id="PF14223">
    <property type="entry name" value="Retrotran_gag_2"/>
    <property type="match status" value="1"/>
</dbReference>
<dbReference type="SUPFAM" id="SSF53098">
    <property type="entry name" value="Ribonuclease H-like"/>
    <property type="match status" value="1"/>
</dbReference>
<dbReference type="InterPro" id="IPR036397">
    <property type="entry name" value="RNaseH_sf"/>
</dbReference>
<gene>
    <name evidence="10" type="ORF">V8G54_009151</name>
</gene>
<dbReference type="SUPFAM" id="SSF51735">
    <property type="entry name" value="NAD(P)-binding Rossmann-fold domains"/>
    <property type="match status" value="1"/>
</dbReference>
<dbReference type="InterPro" id="IPR054722">
    <property type="entry name" value="PolX-like_BBD"/>
</dbReference>
<evidence type="ECO:0000259" key="9">
    <source>
        <dbReference type="PROSITE" id="PS50994"/>
    </source>
</evidence>
<evidence type="ECO:0000256" key="5">
    <source>
        <dbReference type="ARBA" id="ARBA00022989"/>
    </source>
</evidence>
<keyword evidence="4" id="KW-0064">Aspartyl protease</keyword>
<evidence type="ECO:0000313" key="11">
    <source>
        <dbReference type="Proteomes" id="UP001374535"/>
    </source>
</evidence>
<dbReference type="GO" id="GO:0004190">
    <property type="term" value="F:aspartic-type endopeptidase activity"/>
    <property type="evidence" value="ECO:0007669"/>
    <property type="project" value="UniProtKB-KW"/>
</dbReference>